<keyword evidence="2" id="KW-0560">Oxidoreductase</keyword>
<dbReference type="AlphaFoldDB" id="A0A378I2Q5"/>
<organism evidence="2 3">
    <name type="scientific">Legionella beliardensis</name>
    <dbReference type="NCBI Taxonomy" id="91822"/>
    <lineage>
        <taxon>Bacteria</taxon>
        <taxon>Pseudomonadati</taxon>
        <taxon>Pseudomonadota</taxon>
        <taxon>Gammaproteobacteria</taxon>
        <taxon>Legionellales</taxon>
        <taxon>Legionellaceae</taxon>
        <taxon>Legionella</taxon>
    </lineage>
</organism>
<protein>
    <submittedName>
        <fullName evidence="2">Flavin containing monooxygenae</fullName>
        <ecNumber evidence="2">1.14.13.-</ecNumber>
    </submittedName>
</protein>
<dbReference type="SUPFAM" id="SSF51905">
    <property type="entry name" value="FAD/NAD(P)-binding domain"/>
    <property type="match status" value="2"/>
</dbReference>
<evidence type="ECO:0000259" key="1">
    <source>
        <dbReference type="Pfam" id="PF07992"/>
    </source>
</evidence>
<name>A0A378I2Q5_9GAMM</name>
<dbReference type="RefSeq" id="WP_115302687.1">
    <property type="nucleotide sequence ID" value="NZ_CAAAHO010000004.1"/>
</dbReference>
<dbReference type="PANTHER" id="PTHR42877">
    <property type="entry name" value="L-ORNITHINE N(5)-MONOOXYGENASE-RELATED"/>
    <property type="match status" value="1"/>
</dbReference>
<gene>
    <name evidence="2" type="primary">ethA</name>
    <name evidence="2" type="ORF">NCTC13315_01515</name>
</gene>
<proteinExistence type="predicted"/>
<dbReference type="OrthoDB" id="312624at2"/>
<evidence type="ECO:0000313" key="3">
    <source>
        <dbReference type="Proteomes" id="UP000254968"/>
    </source>
</evidence>
<dbReference type="EC" id="1.14.13.-" evidence="2"/>
<sequence>MGALKKKYSFAIIGGGWCGIGCLGELIKAGHDVALYEKNDDVGGTWHPSNYYCDLKIHAPSYSIEYPDFPLPSHIDRLEKLSAAQVYDYIKSYCKFKKFYEVMNFNCQVEKVNYLTQENKIELFIRHTQSNTLTSKKYDYIIYANGFSERTKPYFKGQEDFLGQIIHSLDATETTIAKLVSENKNITVLGGSKAATDVVQYLATRNYKATWLYKAPYWFLRFDSIVDALKKRASSKWYTINLHRKFLVFGFILAGINLNKLSLLLWKFFRIIDSYNTKKPYNFKKFHLGILDDKEIKLLNNYSHLYSIQGEIEKLQPNGILLNDKRFIKTDVLICCTGSGITIPNIEVRIDNNKVNFNKVFTVYHGRIIPAIPRLIFADHFIPIGSIYNGILQGKWIVNYVKKSPSTKYLLKHSTKYEIPFFHKKQFIFNSQDYVLKNLLNDLDIFFLNDSLSEKEFLRGFLDIFYQGSAGFKAEKFNEKI</sequence>
<dbReference type="PANTHER" id="PTHR42877:SF4">
    <property type="entry name" value="FAD_NAD(P)-BINDING DOMAIN-CONTAINING PROTEIN-RELATED"/>
    <property type="match status" value="1"/>
</dbReference>
<dbReference type="Gene3D" id="3.50.50.60">
    <property type="entry name" value="FAD/NAD(P)-binding domain"/>
    <property type="match status" value="1"/>
</dbReference>
<dbReference type="EMBL" id="UGNV01000001">
    <property type="protein sequence ID" value="STX28981.1"/>
    <property type="molecule type" value="Genomic_DNA"/>
</dbReference>
<dbReference type="InterPro" id="IPR023753">
    <property type="entry name" value="FAD/NAD-binding_dom"/>
</dbReference>
<reference evidence="2 3" key="1">
    <citation type="submission" date="2018-06" db="EMBL/GenBank/DDBJ databases">
        <authorList>
            <consortium name="Pathogen Informatics"/>
            <person name="Doyle S."/>
        </authorList>
    </citation>
    <scope>NUCLEOTIDE SEQUENCE [LARGE SCALE GENOMIC DNA]</scope>
    <source>
        <strain evidence="2 3">NCTC13315</strain>
    </source>
</reference>
<feature type="domain" description="FAD/NAD(P)-binding" evidence="1">
    <location>
        <begin position="9"/>
        <end position="227"/>
    </location>
</feature>
<accession>A0A378I2Q5</accession>
<dbReference type="Pfam" id="PF07992">
    <property type="entry name" value="Pyr_redox_2"/>
    <property type="match status" value="1"/>
</dbReference>
<keyword evidence="3" id="KW-1185">Reference proteome</keyword>
<dbReference type="Proteomes" id="UP000254968">
    <property type="component" value="Unassembled WGS sequence"/>
</dbReference>
<dbReference type="InterPro" id="IPR036188">
    <property type="entry name" value="FAD/NAD-bd_sf"/>
</dbReference>
<dbReference type="InterPro" id="IPR051209">
    <property type="entry name" value="FAD-bind_Monooxygenase_sf"/>
</dbReference>
<dbReference type="GO" id="GO:0016491">
    <property type="term" value="F:oxidoreductase activity"/>
    <property type="evidence" value="ECO:0007669"/>
    <property type="project" value="UniProtKB-KW"/>
</dbReference>
<evidence type="ECO:0000313" key="2">
    <source>
        <dbReference type="EMBL" id="STX28981.1"/>
    </source>
</evidence>